<reference evidence="6 7" key="1">
    <citation type="submission" date="2016-11" db="EMBL/GenBank/DDBJ databases">
        <authorList>
            <person name="Jaros S."/>
            <person name="Januszkiewicz K."/>
            <person name="Wedrychowicz H."/>
        </authorList>
    </citation>
    <scope>NUCLEOTIDE SEQUENCE [LARGE SCALE GENOMIC DNA]</scope>
</reference>
<dbReference type="GO" id="GO:0031267">
    <property type="term" value="F:small GTPase binding"/>
    <property type="evidence" value="ECO:0007669"/>
    <property type="project" value="TreeGrafter"/>
</dbReference>
<dbReference type="GO" id="GO:0005634">
    <property type="term" value="C:nucleus"/>
    <property type="evidence" value="ECO:0007669"/>
    <property type="project" value="TreeGrafter"/>
</dbReference>
<protein>
    <submittedName>
        <fullName evidence="6">BQ5605_C001g00637 protein</fullName>
    </submittedName>
</protein>
<dbReference type="GO" id="GO:0006913">
    <property type="term" value="P:nucleocytoplasmic transport"/>
    <property type="evidence" value="ECO:0007669"/>
    <property type="project" value="TreeGrafter"/>
</dbReference>
<dbReference type="GO" id="GO:0048471">
    <property type="term" value="C:perinuclear region of cytoplasm"/>
    <property type="evidence" value="ECO:0007669"/>
    <property type="project" value="TreeGrafter"/>
</dbReference>
<dbReference type="SUPFAM" id="SSF52047">
    <property type="entry name" value="RNI-like"/>
    <property type="match status" value="1"/>
</dbReference>
<feature type="coiled-coil region" evidence="4">
    <location>
        <begin position="300"/>
        <end position="334"/>
    </location>
</feature>
<gene>
    <name evidence="6" type="primary">BQ5605_C001g00637</name>
    <name evidence="6" type="ORF">BQ5605_C001G00637</name>
</gene>
<feature type="compositionally biased region" description="Polar residues" evidence="5">
    <location>
        <begin position="505"/>
        <end position="516"/>
    </location>
</feature>
<dbReference type="InterPro" id="IPR027038">
    <property type="entry name" value="RanGap"/>
</dbReference>
<dbReference type="Gene3D" id="3.80.10.10">
    <property type="entry name" value="Ribonuclease Inhibitor"/>
    <property type="match status" value="2"/>
</dbReference>
<organism evidence="6 7">
    <name type="scientific">Microbotryum silenes-dioicae</name>
    <dbReference type="NCBI Taxonomy" id="796604"/>
    <lineage>
        <taxon>Eukaryota</taxon>
        <taxon>Fungi</taxon>
        <taxon>Dikarya</taxon>
        <taxon>Basidiomycota</taxon>
        <taxon>Pucciniomycotina</taxon>
        <taxon>Microbotryomycetes</taxon>
        <taxon>Microbotryales</taxon>
        <taxon>Microbotryaceae</taxon>
        <taxon>Microbotryum</taxon>
    </lineage>
</organism>
<keyword evidence="7" id="KW-1185">Reference proteome</keyword>
<keyword evidence="2" id="KW-0433">Leucine-rich repeat</keyword>
<dbReference type="STRING" id="796604.A0A2X0M807"/>
<evidence type="ECO:0000313" key="6">
    <source>
        <dbReference type="EMBL" id="SGY48289.1"/>
    </source>
</evidence>
<dbReference type="Proteomes" id="UP000249464">
    <property type="component" value="Unassembled WGS sequence"/>
</dbReference>
<evidence type="ECO:0000256" key="4">
    <source>
        <dbReference type="SAM" id="Coils"/>
    </source>
</evidence>
<dbReference type="AlphaFoldDB" id="A0A2X0M807"/>
<evidence type="ECO:0000256" key="3">
    <source>
        <dbReference type="ARBA" id="ARBA00022737"/>
    </source>
</evidence>
<keyword evidence="3" id="KW-0677">Repeat</keyword>
<proteinExistence type="predicted"/>
<dbReference type="InterPro" id="IPR001611">
    <property type="entry name" value="Leu-rich_rpt"/>
</dbReference>
<dbReference type="PANTHER" id="PTHR24113:SF12">
    <property type="entry name" value="RAN GTPASE-ACTIVATING PROTEIN 1"/>
    <property type="match status" value="1"/>
</dbReference>
<dbReference type="GO" id="GO:0005096">
    <property type="term" value="F:GTPase activator activity"/>
    <property type="evidence" value="ECO:0007669"/>
    <property type="project" value="UniProtKB-KW"/>
</dbReference>
<dbReference type="GO" id="GO:0005829">
    <property type="term" value="C:cytosol"/>
    <property type="evidence" value="ECO:0007669"/>
    <property type="project" value="TreeGrafter"/>
</dbReference>
<evidence type="ECO:0000256" key="2">
    <source>
        <dbReference type="ARBA" id="ARBA00022614"/>
    </source>
</evidence>
<sequence>MSAYDRFSSPGSELASFFRQLATPIRRYASFATSSSSFVDGSREWEWERLRAKHVGTTKRLDLFDHDLYGDRGAQVFLAALERSPGVETVNLSSNKLGDHGIMAITRGLKGLRSRGVGACLKEINLSGNNLTDVSFHLLALNLLQPSPHPPTVTHLYLTANDFQLSPSLAAFLGSCLSSPSSSLRCLSLTNNPTISSSGLLNLLQHLRLGTENPSQLSQLHLSVCKLTPDCAQPLARWLESPIGGGRLQALGLNGNGLSEAGVRRILRSVATGRAPSLVHVELFANELGEAEQTVWADVIAELEAEDEETDEERESLKDRFERAKEMNKTVLKETRLAALGLLAKARVLFGQQSHGISAISQATDRSPSSTSSPNSRLEFAPARDHFAFQHLPIEIRIHILRCTLDARPSSTAHRYTRLPSEFLKPISPEDRRPVLTSPLTEMQFFSILDYSASRQTLQTEIRLASAQIPSLAGHHQGKEFGSAGFSTDPSRGHSHRPANGTGNGDRSGSATTGSTEDGEEVWAEWFLRATGCDRFQRS</sequence>
<dbReference type="Pfam" id="PF13516">
    <property type="entry name" value="LRR_6"/>
    <property type="match status" value="2"/>
</dbReference>
<keyword evidence="1" id="KW-0343">GTPase activation</keyword>
<feature type="region of interest" description="Disordered" evidence="5">
    <location>
        <begin position="475"/>
        <end position="522"/>
    </location>
</feature>
<accession>A0A2X0M807</accession>
<evidence type="ECO:0000256" key="1">
    <source>
        <dbReference type="ARBA" id="ARBA00022468"/>
    </source>
</evidence>
<dbReference type="EMBL" id="FQNC01000043">
    <property type="protein sequence ID" value="SGY48289.1"/>
    <property type="molecule type" value="Genomic_DNA"/>
</dbReference>
<dbReference type="SMART" id="SM00368">
    <property type="entry name" value="LRR_RI"/>
    <property type="match status" value="4"/>
</dbReference>
<evidence type="ECO:0000256" key="5">
    <source>
        <dbReference type="SAM" id="MobiDB-lite"/>
    </source>
</evidence>
<evidence type="ECO:0000313" key="7">
    <source>
        <dbReference type="Proteomes" id="UP000249464"/>
    </source>
</evidence>
<dbReference type="InterPro" id="IPR032675">
    <property type="entry name" value="LRR_dom_sf"/>
</dbReference>
<keyword evidence="4" id="KW-0175">Coiled coil</keyword>
<name>A0A2X0M807_9BASI</name>
<dbReference type="PANTHER" id="PTHR24113">
    <property type="entry name" value="RAN GTPASE-ACTIVATING PROTEIN 1"/>
    <property type="match status" value="1"/>
</dbReference>